<gene>
    <name evidence="1" type="ORF">M9Y10_012075</name>
</gene>
<evidence type="ECO:0000313" key="1">
    <source>
        <dbReference type="EMBL" id="KAK8860410.1"/>
    </source>
</evidence>
<evidence type="ECO:0000313" key="2">
    <source>
        <dbReference type="Proteomes" id="UP001470230"/>
    </source>
</evidence>
<proteinExistence type="predicted"/>
<reference evidence="1 2" key="1">
    <citation type="submission" date="2024-04" db="EMBL/GenBank/DDBJ databases">
        <title>Tritrichomonas musculus Genome.</title>
        <authorList>
            <person name="Alves-Ferreira E."/>
            <person name="Grigg M."/>
            <person name="Lorenzi H."/>
            <person name="Galac M."/>
        </authorList>
    </citation>
    <scope>NUCLEOTIDE SEQUENCE [LARGE SCALE GENOMIC DNA]</scope>
    <source>
        <strain evidence="1 2">EAF2021</strain>
    </source>
</reference>
<keyword evidence="2" id="KW-1185">Reference proteome</keyword>
<organism evidence="1 2">
    <name type="scientific">Tritrichomonas musculus</name>
    <dbReference type="NCBI Taxonomy" id="1915356"/>
    <lineage>
        <taxon>Eukaryota</taxon>
        <taxon>Metamonada</taxon>
        <taxon>Parabasalia</taxon>
        <taxon>Tritrichomonadida</taxon>
        <taxon>Tritrichomonadidae</taxon>
        <taxon>Tritrichomonas</taxon>
    </lineage>
</organism>
<protein>
    <submittedName>
        <fullName evidence="1">Uncharacterized protein</fullName>
    </submittedName>
</protein>
<dbReference type="EMBL" id="JAPFFF010000018">
    <property type="protein sequence ID" value="KAK8860410.1"/>
    <property type="molecule type" value="Genomic_DNA"/>
</dbReference>
<accession>A0ABR2IBM5</accession>
<comment type="caution">
    <text evidence="1">The sequence shown here is derived from an EMBL/GenBank/DDBJ whole genome shotgun (WGS) entry which is preliminary data.</text>
</comment>
<name>A0ABR2IBM5_9EUKA</name>
<dbReference type="Proteomes" id="UP001470230">
    <property type="component" value="Unassembled WGS sequence"/>
</dbReference>
<sequence>MKNIEEHFDPDTPFKFLVFTLNYEHLKAFSCLNSYFKKKKCSISDYLFNGVYRFEIPQHIKYFKSIENFSFETKMGMAGLCRSIIVLYGKYPKFMDLIDANEIPQYIINQHLKDFQDIMSGYIDDEKFYDIVKNDVIKLSIFMSSSISWKDLISLIRNKYPNGMYHKFTFVESMFLLYLHPHKPNFIEKHHKNYKEDVSLYVDCLSASIQFFMRKLSNIDIYKDDINNYESLSQRIFSNFLDFYEEQLKLDDNLNYFNQIKFDDDHDIL</sequence>